<dbReference type="InterPro" id="IPR036264">
    <property type="entry name" value="Bact_exopeptidase_dim_dom"/>
</dbReference>
<dbReference type="Proteomes" id="UP000198964">
    <property type="component" value="Unassembled WGS sequence"/>
</dbReference>
<dbReference type="InterPro" id="IPR011650">
    <property type="entry name" value="Peptidase_M20_dimer"/>
</dbReference>
<proteinExistence type="inferred from homology"/>
<comment type="similarity">
    <text evidence="1 7">Belongs to the peptidase M20B family.</text>
</comment>
<evidence type="ECO:0000256" key="4">
    <source>
        <dbReference type="ARBA" id="ARBA00022801"/>
    </source>
</evidence>
<dbReference type="GO" id="GO:0008270">
    <property type="term" value="F:zinc ion binding"/>
    <property type="evidence" value="ECO:0007669"/>
    <property type="project" value="UniProtKB-UniRule"/>
</dbReference>
<dbReference type="SUPFAM" id="SSF55031">
    <property type="entry name" value="Bacterial exopeptidase dimerisation domain"/>
    <property type="match status" value="1"/>
</dbReference>
<feature type="active site" description="Proton acceptor" evidence="7 8">
    <location>
        <position position="172"/>
    </location>
</feature>
<dbReference type="GO" id="GO:0005829">
    <property type="term" value="C:cytosol"/>
    <property type="evidence" value="ECO:0007669"/>
    <property type="project" value="TreeGrafter"/>
</dbReference>
<feature type="domain" description="Peptidase M20 dimerisation" evidence="10">
    <location>
        <begin position="204"/>
        <end position="293"/>
    </location>
</feature>
<evidence type="ECO:0000259" key="10">
    <source>
        <dbReference type="Pfam" id="PF07687"/>
    </source>
</evidence>
<feature type="binding site" evidence="7 9">
    <location>
        <position position="173"/>
    </location>
    <ligand>
        <name>Zn(2+)</name>
        <dbReference type="ChEBI" id="CHEBI:29105"/>
        <label>2</label>
    </ligand>
</feature>
<dbReference type="Gene3D" id="3.40.630.10">
    <property type="entry name" value="Zn peptidases"/>
    <property type="match status" value="1"/>
</dbReference>
<dbReference type="InterPro" id="IPR001261">
    <property type="entry name" value="ArgE/DapE_CS"/>
</dbReference>
<dbReference type="Pfam" id="PF01546">
    <property type="entry name" value="Peptidase_M20"/>
    <property type="match status" value="1"/>
</dbReference>
<keyword evidence="4 7" id="KW-0378">Hydrolase</keyword>
<comment type="catalytic activity">
    <reaction evidence="7">
        <text>Release of the N-terminal residue from a tripeptide.</text>
        <dbReference type="EC" id="3.4.11.4"/>
    </reaction>
</comment>
<keyword evidence="5 7" id="KW-0862">Zinc</keyword>
<feature type="binding site" evidence="7 9">
    <location>
        <position position="195"/>
    </location>
    <ligand>
        <name>Zn(2+)</name>
        <dbReference type="ChEBI" id="CHEBI:29105"/>
        <label>1</label>
    </ligand>
</feature>
<sequence>MEKVIDRFIRYAKEYTTSDPESKTFPSTARQLDFADKLVAELKEIGLQEVEKDANGYVTATLPANTEEKCPVVGFVAHMDTSPDFSGENVKPQIRKYEGGDIVLNEKVTLSPAQFPDLLNYVGQEIITTDGSTLLGADDKAGLAEIMTAMAYLVAHPEIRHGKVRICFTPDEEVGKGADHFDVEKFGAKFAYTLDGGEIGELEYENFNAAMAKVTINGRSVHPGAAKNKMINAIEVGSKLMKMLPAHERPEYTEKYEGFFHCVGFQGSVEQSVLTFIIRDHDKDLFEKRKLQMELACRFLNEEFGQGTVVLEQVDQYYNMREKVEPVKYIVDLAEEAMTELGISPKIKAIRGGTDGSRLSYMGLPCPNIFAGGHNFHGPYEYVPVRSMIKAVEVVIRICEKVVYLKDA</sequence>
<dbReference type="GO" id="GO:0006508">
    <property type="term" value="P:proteolysis"/>
    <property type="evidence" value="ECO:0007669"/>
    <property type="project" value="UniProtKB-UniRule"/>
</dbReference>
<keyword evidence="6 7" id="KW-0482">Metalloprotease</keyword>
<evidence type="ECO:0000313" key="12">
    <source>
        <dbReference type="Proteomes" id="UP000198964"/>
    </source>
</evidence>
<organism evidence="11 12">
    <name type="scientific">Sunxiuqinia elliptica</name>
    <dbReference type="NCBI Taxonomy" id="655355"/>
    <lineage>
        <taxon>Bacteria</taxon>
        <taxon>Pseudomonadati</taxon>
        <taxon>Bacteroidota</taxon>
        <taxon>Bacteroidia</taxon>
        <taxon>Marinilabiliales</taxon>
        <taxon>Prolixibacteraceae</taxon>
        <taxon>Sunxiuqinia</taxon>
    </lineage>
</organism>
<evidence type="ECO:0000256" key="3">
    <source>
        <dbReference type="ARBA" id="ARBA00022723"/>
    </source>
</evidence>
<dbReference type="CDD" id="cd03892">
    <property type="entry name" value="M20_peptT"/>
    <property type="match status" value="1"/>
</dbReference>
<dbReference type="GO" id="GO:0045148">
    <property type="term" value="F:tripeptide aminopeptidase activity"/>
    <property type="evidence" value="ECO:0007669"/>
    <property type="project" value="UniProtKB-UniRule"/>
</dbReference>
<dbReference type="PROSITE" id="PS00758">
    <property type="entry name" value="ARGE_DAPE_CPG2_1"/>
    <property type="match status" value="1"/>
</dbReference>
<dbReference type="PIRSF" id="PIRSF037215">
    <property type="entry name" value="Peptidase_M20B"/>
    <property type="match status" value="1"/>
</dbReference>
<protein>
    <recommendedName>
        <fullName evidence="7">Peptidase T</fullName>
        <ecNumber evidence="7">3.4.11.4</ecNumber>
    </recommendedName>
    <alternativeName>
        <fullName evidence="7">Aminotripeptidase</fullName>
        <shortName evidence="7">Tripeptidase</shortName>
    </alternativeName>
    <alternativeName>
        <fullName evidence="7">Tripeptide aminopeptidase</fullName>
    </alternativeName>
</protein>
<evidence type="ECO:0000313" key="11">
    <source>
        <dbReference type="EMBL" id="SFF20309.1"/>
    </source>
</evidence>
<dbReference type="GO" id="GO:0043171">
    <property type="term" value="P:peptide catabolic process"/>
    <property type="evidence" value="ECO:0007669"/>
    <property type="project" value="UniProtKB-UniRule"/>
</dbReference>
<evidence type="ECO:0000256" key="2">
    <source>
        <dbReference type="ARBA" id="ARBA00022670"/>
    </source>
</evidence>
<evidence type="ECO:0000256" key="8">
    <source>
        <dbReference type="PIRSR" id="PIRSR037215-1"/>
    </source>
</evidence>
<evidence type="ECO:0000256" key="1">
    <source>
        <dbReference type="ARBA" id="ARBA00009692"/>
    </source>
</evidence>
<comment type="subcellular location">
    <subcellularLocation>
        <location evidence="7">Cytoplasm</location>
    </subcellularLocation>
</comment>
<dbReference type="SUPFAM" id="SSF53187">
    <property type="entry name" value="Zn-dependent exopeptidases"/>
    <property type="match status" value="1"/>
</dbReference>
<dbReference type="PROSITE" id="PS00759">
    <property type="entry name" value="ARGE_DAPE_CPG2_2"/>
    <property type="match status" value="1"/>
</dbReference>
<feature type="binding site" evidence="7 9">
    <location>
        <position position="377"/>
    </location>
    <ligand>
        <name>Zn(2+)</name>
        <dbReference type="ChEBI" id="CHEBI:29105"/>
        <label>2</label>
    </ligand>
</feature>
<dbReference type="Pfam" id="PF07687">
    <property type="entry name" value="M20_dimer"/>
    <property type="match status" value="1"/>
</dbReference>
<dbReference type="EC" id="3.4.11.4" evidence="7"/>
<feature type="binding site" evidence="7 9">
    <location>
        <position position="138"/>
    </location>
    <ligand>
        <name>Zn(2+)</name>
        <dbReference type="ChEBI" id="CHEBI:29105"/>
        <label>2</label>
    </ligand>
</feature>
<keyword evidence="2 7" id="KW-0645">Protease</keyword>
<dbReference type="NCBIfam" id="NF009920">
    <property type="entry name" value="PRK13381.1"/>
    <property type="match status" value="1"/>
</dbReference>
<keyword evidence="3 7" id="KW-0479">Metal-binding</keyword>
<dbReference type="GO" id="GO:0008237">
    <property type="term" value="F:metallopeptidase activity"/>
    <property type="evidence" value="ECO:0007669"/>
    <property type="project" value="UniProtKB-KW"/>
</dbReference>
<keyword evidence="7" id="KW-0963">Cytoplasm</keyword>
<evidence type="ECO:0000256" key="6">
    <source>
        <dbReference type="ARBA" id="ARBA00023049"/>
    </source>
</evidence>
<comment type="function">
    <text evidence="7">Cleaves the N-terminal amino acid of tripeptides.</text>
</comment>
<feature type="binding site" evidence="7 9">
    <location>
        <position position="138"/>
    </location>
    <ligand>
        <name>Zn(2+)</name>
        <dbReference type="ChEBI" id="CHEBI:29105"/>
        <label>1</label>
    </ligand>
</feature>
<evidence type="ECO:0000256" key="9">
    <source>
        <dbReference type="PIRSR" id="PIRSR037215-2"/>
    </source>
</evidence>
<reference evidence="11 12" key="1">
    <citation type="submission" date="2016-10" db="EMBL/GenBank/DDBJ databases">
        <authorList>
            <person name="de Groot N.N."/>
        </authorList>
    </citation>
    <scope>NUCLEOTIDE SEQUENCE [LARGE SCALE GENOMIC DNA]</scope>
    <source>
        <strain evidence="11 12">CGMCC 1.9156</strain>
    </source>
</reference>
<evidence type="ECO:0000256" key="5">
    <source>
        <dbReference type="ARBA" id="ARBA00022833"/>
    </source>
</evidence>
<dbReference type="NCBIfam" id="NF003976">
    <property type="entry name" value="PRK05469.1"/>
    <property type="match status" value="1"/>
</dbReference>
<dbReference type="NCBIfam" id="TIGR01882">
    <property type="entry name" value="peptidase-T"/>
    <property type="match status" value="1"/>
</dbReference>
<dbReference type="HAMAP" id="MF_00550">
    <property type="entry name" value="Aminopeptidase_M20"/>
    <property type="match status" value="1"/>
</dbReference>
<accession>A0A1I2GTD5</accession>
<dbReference type="Gene3D" id="3.30.70.360">
    <property type="match status" value="1"/>
</dbReference>
<feature type="binding site" evidence="7 9">
    <location>
        <position position="78"/>
    </location>
    <ligand>
        <name>Zn(2+)</name>
        <dbReference type="ChEBI" id="CHEBI:29105"/>
        <label>1</label>
    </ligand>
</feature>
<dbReference type="PANTHER" id="PTHR42994">
    <property type="entry name" value="PEPTIDASE T"/>
    <property type="match status" value="1"/>
</dbReference>
<dbReference type="STRING" id="655355.SAMN05216283_103100"/>
<keyword evidence="12" id="KW-1185">Reference proteome</keyword>
<keyword evidence="7 11" id="KW-0031">Aminopeptidase</keyword>
<dbReference type="AlphaFoldDB" id="A0A1I2GTD5"/>
<evidence type="ECO:0000256" key="7">
    <source>
        <dbReference type="HAMAP-Rule" id="MF_00550"/>
    </source>
</evidence>
<feature type="active site" evidence="7 8">
    <location>
        <position position="80"/>
    </location>
</feature>
<gene>
    <name evidence="7" type="primary">pepT</name>
    <name evidence="11" type="ORF">SAMN05216283_103100</name>
</gene>
<dbReference type="InterPro" id="IPR002933">
    <property type="entry name" value="Peptidase_M20"/>
</dbReference>
<name>A0A1I2GTD5_9BACT</name>
<dbReference type="InterPro" id="IPR010161">
    <property type="entry name" value="Peptidase_M20B"/>
</dbReference>
<comment type="cofactor">
    <cofactor evidence="7 9">
        <name>Zn(2+)</name>
        <dbReference type="ChEBI" id="CHEBI:29105"/>
    </cofactor>
    <text evidence="7 9">Binds 2 Zn(2+) ions per subunit.</text>
</comment>
<dbReference type="EMBL" id="FONW01000003">
    <property type="protein sequence ID" value="SFF20309.1"/>
    <property type="molecule type" value="Genomic_DNA"/>
</dbReference>
<dbReference type="RefSeq" id="WP_093919529.1">
    <property type="nucleotide sequence ID" value="NZ_FONW01000003.1"/>
</dbReference>
<dbReference type="PANTHER" id="PTHR42994:SF1">
    <property type="entry name" value="PEPTIDASE T"/>
    <property type="match status" value="1"/>
</dbReference>